<gene>
    <name evidence="6" type="ORF">SAMN05192586_11536</name>
</gene>
<organism evidence="6 7">
    <name type="scientific">Desulfovibrio legallii</name>
    <dbReference type="NCBI Taxonomy" id="571438"/>
    <lineage>
        <taxon>Bacteria</taxon>
        <taxon>Pseudomonadati</taxon>
        <taxon>Thermodesulfobacteriota</taxon>
        <taxon>Desulfovibrionia</taxon>
        <taxon>Desulfovibrionales</taxon>
        <taxon>Desulfovibrionaceae</taxon>
        <taxon>Desulfovibrio</taxon>
    </lineage>
</organism>
<dbReference type="GO" id="GO:0019213">
    <property type="term" value="F:deacetylase activity"/>
    <property type="evidence" value="ECO:0007669"/>
    <property type="project" value="TreeGrafter"/>
</dbReference>
<keyword evidence="4" id="KW-0460">Magnesium</keyword>
<evidence type="ECO:0000256" key="5">
    <source>
        <dbReference type="ARBA" id="ARBA00023277"/>
    </source>
</evidence>
<protein>
    <submittedName>
        <fullName evidence="6">Predicted glycoside hydrolase or deacetylase ChbG, UPF0249 family</fullName>
    </submittedName>
</protein>
<keyword evidence="3 6" id="KW-0378">Hydrolase</keyword>
<dbReference type="RefSeq" id="WP_092154558.1">
    <property type="nucleotide sequence ID" value="NZ_FNBX01000015.1"/>
</dbReference>
<evidence type="ECO:0000256" key="2">
    <source>
        <dbReference type="ARBA" id="ARBA00022723"/>
    </source>
</evidence>
<dbReference type="PANTHER" id="PTHR31609:SF1">
    <property type="entry name" value="CARBOHYDRATE DEACETYLASE"/>
    <property type="match status" value="1"/>
</dbReference>
<dbReference type="Pfam" id="PF04794">
    <property type="entry name" value="YdjC"/>
    <property type="match status" value="1"/>
</dbReference>
<dbReference type="OrthoDB" id="5453243at2"/>
<dbReference type="AlphaFoldDB" id="A0A1G7PEX7"/>
<comment type="cofactor">
    <cofactor evidence="1">
        <name>Mg(2+)</name>
        <dbReference type="ChEBI" id="CHEBI:18420"/>
    </cofactor>
</comment>
<proteinExistence type="predicted"/>
<keyword evidence="7" id="KW-1185">Reference proteome</keyword>
<dbReference type="InterPro" id="IPR011330">
    <property type="entry name" value="Glyco_hydro/deAcase_b/a-brl"/>
</dbReference>
<dbReference type="Proteomes" id="UP000199355">
    <property type="component" value="Unassembled WGS sequence"/>
</dbReference>
<dbReference type="GO" id="GO:0005975">
    <property type="term" value="P:carbohydrate metabolic process"/>
    <property type="evidence" value="ECO:0007669"/>
    <property type="project" value="InterPro"/>
</dbReference>
<keyword evidence="2" id="KW-0479">Metal-binding</keyword>
<keyword evidence="5" id="KW-0119">Carbohydrate metabolism</keyword>
<dbReference type="STRING" id="571438.SAMN05192586_11536"/>
<dbReference type="InterPro" id="IPR006879">
    <property type="entry name" value="YdjC-like"/>
</dbReference>
<dbReference type="GO" id="GO:0046872">
    <property type="term" value="F:metal ion binding"/>
    <property type="evidence" value="ECO:0007669"/>
    <property type="project" value="UniProtKB-KW"/>
</dbReference>
<dbReference type="GO" id="GO:0016787">
    <property type="term" value="F:hydrolase activity"/>
    <property type="evidence" value="ECO:0007669"/>
    <property type="project" value="UniProtKB-KW"/>
</dbReference>
<accession>A0A1G7PEX7</accession>
<evidence type="ECO:0000256" key="1">
    <source>
        <dbReference type="ARBA" id="ARBA00001946"/>
    </source>
</evidence>
<dbReference type="PANTHER" id="PTHR31609">
    <property type="entry name" value="YDJC DEACETYLASE FAMILY MEMBER"/>
    <property type="match status" value="1"/>
</dbReference>
<name>A0A1G7PEX7_9BACT</name>
<dbReference type="SUPFAM" id="SSF88713">
    <property type="entry name" value="Glycoside hydrolase/deacetylase"/>
    <property type="match status" value="1"/>
</dbReference>
<evidence type="ECO:0000313" key="7">
    <source>
        <dbReference type="Proteomes" id="UP000199355"/>
    </source>
</evidence>
<sequence>MPAPASPSLRLIVHADDCGLTRSISEDIFACLAHGPLHSVSVLMGGSWAAESLRRLAGLPQTRVCLHLNLLEGRCTAPIGQVRPLADAAGVFRCSLGQLLAALAGSVGRRRKALLIAIRDEFEAQIAAFAAGFPQWRQRGGLRLDGHLHVHAIPALSGVMRELIREHSPAYVRLPREPAHLPPLPAARLLTGCARRALLAHWSVGLAALLNQTGVAHNAFLCGLVSGGSLTAALAAASLAAIRRQDAAALVEIMCHPGGQPCGGPPLRHDAFYQSPARQAEKAMLLDGSLNAVLQRYGAPPAFAAAP</sequence>
<reference evidence="7" key="1">
    <citation type="submission" date="2016-10" db="EMBL/GenBank/DDBJ databases">
        <authorList>
            <person name="Varghese N."/>
            <person name="Submissions S."/>
        </authorList>
    </citation>
    <scope>NUCLEOTIDE SEQUENCE [LARGE SCALE GENOMIC DNA]</scope>
    <source>
        <strain evidence="7">KHC7</strain>
    </source>
</reference>
<evidence type="ECO:0000256" key="3">
    <source>
        <dbReference type="ARBA" id="ARBA00022801"/>
    </source>
</evidence>
<evidence type="ECO:0000313" key="6">
    <source>
        <dbReference type="EMBL" id="SDF84030.1"/>
    </source>
</evidence>
<dbReference type="Gene3D" id="3.20.20.370">
    <property type="entry name" value="Glycoside hydrolase/deacetylase"/>
    <property type="match status" value="1"/>
</dbReference>
<evidence type="ECO:0000256" key="4">
    <source>
        <dbReference type="ARBA" id="ARBA00022842"/>
    </source>
</evidence>
<dbReference type="EMBL" id="FNBX01000015">
    <property type="protein sequence ID" value="SDF84030.1"/>
    <property type="molecule type" value="Genomic_DNA"/>
</dbReference>